<dbReference type="Gene3D" id="3.40.50.720">
    <property type="entry name" value="NAD(P)-binding Rossmann-like Domain"/>
    <property type="match status" value="1"/>
</dbReference>
<comment type="catalytic activity">
    <reaction evidence="10">
        <text>a (3S)-3-hydroxyacyl-CoA + NAD(+) = a 3-oxoacyl-CoA + NADH + H(+)</text>
        <dbReference type="Rhea" id="RHEA:22432"/>
        <dbReference type="ChEBI" id="CHEBI:15378"/>
        <dbReference type="ChEBI" id="CHEBI:57318"/>
        <dbReference type="ChEBI" id="CHEBI:57540"/>
        <dbReference type="ChEBI" id="CHEBI:57945"/>
        <dbReference type="ChEBI" id="CHEBI:90726"/>
        <dbReference type="EC" id="1.1.1.35"/>
    </reaction>
    <physiologicalReaction direction="left-to-right" evidence="10">
        <dbReference type="Rhea" id="RHEA:22433"/>
    </physiologicalReaction>
    <physiologicalReaction direction="right-to-left" evidence="10">
        <dbReference type="Rhea" id="RHEA:22434"/>
    </physiologicalReaction>
</comment>
<evidence type="ECO:0000256" key="23">
    <source>
        <dbReference type="ARBA" id="ARBA00082399"/>
    </source>
</evidence>
<dbReference type="PROSITE" id="PS00674">
    <property type="entry name" value="AAA"/>
    <property type="match status" value="1"/>
</dbReference>
<dbReference type="EC" id="1.1.1.62" evidence="8"/>
<evidence type="ECO:0000256" key="1">
    <source>
        <dbReference type="ARBA" id="ARBA00006484"/>
    </source>
</evidence>
<dbReference type="Pfam" id="PF23563">
    <property type="entry name" value="TRIP13_N"/>
    <property type="match status" value="1"/>
</dbReference>
<evidence type="ECO:0000256" key="6">
    <source>
        <dbReference type="ARBA" id="ARBA00023254"/>
    </source>
</evidence>
<feature type="transmembrane region" description="Helical" evidence="25">
    <location>
        <begin position="637"/>
        <end position="657"/>
    </location>
</feature>
<dbReference type="SUPFAM" id="SSF52540">
    <property type="entry name" value="P-loop containing nucleoside triphosphate hydrolases"/>
    <property type="match status" value="1"/>
</dbReference>
<evidence type="ECO:0000256" key="4">
    <source>
        <dbReference type="ARBA" id="ARBA00022840"/>
    </source>
</evidence>
<evidence type="ECO:0000256" key="10">
    <source>
        <dbReference type="ARBA" id="ARBA00050141"/>
    </source>
</evidence>
<dbReference type="GO" id="GO:0003857">
    <property type="term" value="F:(3S)-3-hydroxyacyl-CoA dehydrogenase (NAD+) activity"/>
    <property type="evidence" value="ECO:0007669"/>
    <property type="project" value="UniProtKB-EC"/>
</dbReference>
<comment type="catalytic activity">
    <reaction evidence="14">
        <text>(3S)-3-hydroxybutanoyl-CoA + NAD(+) = acetoacetyl-CoA + NADH + H(+)</text>
        <dbReference type="Rhea" id="RHEA:30799"/>
        <dbReference type="ChEBI" id="CHEBI:15378"/>
        <dbReference type="ChEBI" id="CHEBI:57286"/>
        <dbReference type="ChEBI" id="CHEBI:57316"/>
        <dbReference type="ChEBI" id="CHEBI:57540"/>
        <dbReference type="ChEBI" id="CHEBI:57945"/>
    </reaction>
    <physiologicalReaction direction="left-to-right" evidence="14">
        <dbReference type="Rhea" id="RHEA:30800"/>
    </physiologicalReaction>
    <physiologicalReaction direction="right-to-left" evidence="14">
        <dbReference type="Rhea" id="RHEA:30801"/>
    </physiologicalReaction>
</comment>
<dbReference type="EC" id="1.1.1.53" evidence="7"/>
<dbReference type="InterPro" id="IPR003960">
    <property type="entry name" value="ATPase_AAA_CS"/>
</dbReference>
<dbReference type="InterPro" id="IPR058249">
    <property type="entry name" value="Pch2_C"/>
</dbReference>
<dbReference type="EMBL" id="CAHIKZ030005441">
    <property type="protein sequence ID" value="CAE1325235.1"/>
    <property type="molecule type" value="Genomic_DNA"/>
</dbReference>
<keyword evidence="6" id="KW-0469">Meiosis</keyword>
<comment type="catalytic activity">
    <reaction evidence="12">
        <text>17beta-hydroxy-5alpha-androstan-3-one + NAD(+) = 5alpha-androstan-3,17-dione + NADH + H(+)</text>
        <dbReference type="Rhea" id="RHEA:41992"/>
        <dbReference type="ChEBI" id="CHEBI:15378"/>
        <dbReference type="ChEBI" id="CHEBI:15994"/>
        <dbReference type="ChEBI" id="CHEBI:16330"/>
        <dbReference type="ChEBI" id="CHEBI:57540"/>
        <dbReference type="ChEBI" id="CHEBI:57945"/>
    </reaction>
    <physiologicalReaction direction="left-to-right" evidence="12">
        <dbReference type="Rhea" id="RHEA:41993"/>
    </physiologicalReaction>
</comment>
<dbReference type="PANTHER" id="PTHR45991:SF1">
    <property type="entry name" value="PACHYTENE CHECKPOINT PROTEIN 2 HOMOLOG"/>
    <property type="match status" value="1"/>
</dbReference>
<dbReference type="GO" id="GO:0016887">
    <property type="term" value="F:ATP hydrolysis activity"/>
    <property type="evidence" value="ECO:0007669"/>
    <property type="project" value="InterPro"/>
</dbReference>
<dbReference type="GO" id="GO:0004303">
    <property type="term" value="F:estradiol 17-beta-dehydrogenase [NAD(P)+] activity"/>
    <property type="evidence" value="ECO:0007669"/>
    <property type="project" value="UniProtKB-EC"/>
</dbReference>
<dbReference type="InterPro" id="IPR003959">
    <property type="entry name" value="ATPase_AAA_core"/>
</dbReference>
<dbReference type="GO" id="GO:0005524">
    <property type="term" value="F:ATP binding"/>
    <property type="evidence" value="ECO:0007669"/>
    <property type="project" value="UniProtKB-KW"/>
</dbReference>
<dbReference type="SUPFAM" id="SSF51735">
    <property type="entry name" value="NAD(P)-binding Rossmann-fold domains"/>
    <property type="match status" value="1"/>
</dbReference>
<dbReference type="AlphaFoldDB" id="A0A812EI68"/>
<comment type="catalytic activity">
    <reaction evidence="19">
        <text>11-dehydrocorticosterone + NAD(+) = pregn-4-ene-3,11,20,21-tetraone + NADH + H(+)</text>
        <dbReference type="Rhea" id="RHEA:42020"/>
        <dbReference type="ChEBI" id="CHEBI:15378"/>
        <dbReference type="ChEBI" id="CHEBI:57540"/>
        <dbReference type="ChEBI" id="CHEBI:57945"/>
        <dbReference type="ChEBI" id="CHEBI:78600"/>
        <dbReference type="ChEBI" id="CHEBI:78601"/>
    </reaction>
    <physiologicalReaction direction="left-to-right" evidence="19">
        <dbReference type="Rhea" id="RHEA:42021"/>
    </physiologicalReaction>
</comment>
<dbReference type="GO" id="GO:0005694">
    <property type="term" value="C:chromosome"/>
    <property type="evidence" value="ECO:0007669"/>
    <property type="project" value="TreeGrafter"/>
</dbReference>
<keyword evidence="3 24" id="KW-0547">Nucleotide-binding</keyword>
<comment type="similarity">
    <text evidence="1">Belongs to the short-chain dehydrogenases/reductases (SDR) family.</text>
</comment>
<comment type="catalytic activity">
    <reaction evidence="11">
        <text>5alpha-androstane-3alpha,17beta-diol + NAD(+) = 17beta-hydroxy-5alpha-androstan-3-one + NADH + H(+)</text>
        <dbReference type="Rhea" id="RHEA:42004"/>
        <dbReference type="ChEBI" id="CHEBI:15378"/>
        <dbReference type="ChEBI" id="CHEBI:16330"/>
        <dbReference type="ChEBI" id="CHEBI:36713"/>
        <dbReference type="ChEBI" id="CHEBI:57540"/>
        <dbReference type="ChEBI" id="CHEBI:57945"/>
        <dbReference type="EC" id="1.1.1.53"/>
    </reaction>
    <physiologicalReaction direction="right-to-left" evidence="11">
        <dbReference type="Rhea" id="RHEA:42006"/>
    </physiologicalReaction>
</comment>
<dbReference type="Pfam" id="PF00106">
    <property type="entry name" value="adh_short"/>
    <property type="match status" value="1"/>
</dbReference>
<evidence type="ECO:0000313" key="29">
    <source>
        <dbReference type="Proteomes" id="UP000597762"/>
    </source>
</evidence>
<comment type="catalytic activity">
    <reaction evidence="17">
        <text>5alpha-pregnan-20beta-ol-3-one + NAD(+) = 5alpha-pregnane-3,20-dione + NADH + H(+)</text>
        <dbReference type="Rhea" id="RHEA:42008"/>
        <dbReference type="ChEBI" id="CHEBI:15378"/>
        <dbReference type="ChEBI" id="CHEBI:28952"/>
        <dbReference type="ChEBI" id="CHEBI:57540"/>
        <dbReference type="ChEBI" id="CHEBI:57945"/>
        <dbReference type="ChEBI" id="CHEBI:78594"/>
    </reaction>
    <physiologicalReaction direction="left-to-right" evidence="17">
        <dbReference type="Rhea" id="RHEA:42009"/>
    </physiologicalReaction>
</comment>
<evidence type="ECO:0000256" key="12">
    <source>
        <dbReference type="ARBA" id="ARBA00050435"/>
    </source>
</evidence>
<keyword evidence="29" id="KW-1185">Reference proteome</keyword>
<evidence type="ECO:0000256" key="8">
    <source>
        <dbReference type="ARBA" id="ARBA00024072"/>
    </source>
</evidence>
<dbReference type="GO" id="GO:0051598">
    <property type="term" value="P:meiotic recombination checkpoint signaling"/>
    <property type="evidence" value="ECO:0007669"/>
    <property type="project" value="TreeGrafter"/>
</dbReference>
<evidence type="ECO:0000256" key="14">
    <source>
        <dbReference type="ARBA" id="ARBA00051004"/>
    </source>
</evidence>
<keyword evidence="4 24" id="KW-0067">ATP-binding</keyword>
<evidence type="ECO:0000259" key="27">
    <source>
        <dbReference type="SMART" id="SM00822"/>
    </source>
</evidence>
<reference evidence="28" key="1">
    <citation type="submission" date="2021-01" db="EMBL/GenBank/DDBJ databases">
        <authorList>
            <person name="Li R."/>
            <person name="Bekaert M."/>
        </authorList>
    </citation>
    <scope>NUCLEOTIDE SEQUENCE</scope>
    <source>
        <strain evidence="28">Farmed</strain>
    </source>
</reference>
<dbReference type="InterPro" id="IPR003593">
    <property type="entry name" value="AAA+_ATPase"/>
</dbReference>
<evidence type="ECO:0000256" key="5">
    <source>
        <dbReference type="ARBA" id="ARBA00023002"/>
    </source>
</evidence>
<comment type="catalytic activity">
    <reaction evidence="9">
        <text>17beta-estradiol + NAD(+) = estrone + NADH + H(+)</text>
        <dbReference type="Rhea" id="RHEA:24612"/>
        <dbReference type="ChEBI" id="CHEBI:15378"/>
        <dbReference type="ChEBI" id="CHEBI:16469"/>
        <dbReference type="ChEBI" id="CHEBI:17263"/>
        <dbReference type="ChEBI" id="CHEBI:57540"/>
        <dbReference type="ChEBI" id="CHEBI:57945"/>
        <dbReference type="EC" id="1.1.1.62"/>
    </reaction>
    <physiologicalReaction direction="left-to-right" evidence="9">
        <dbReference type="Rhea" id="RHEA:24613"/>
    </physiologicalReaction>
</comment>
<feature type="domain" description="AAA+ ATPase" evidence="26">
    <location>
        <begin position="396"/>
        <end position="548"/>
    </location>
</feature>
<evidence type="ECO:0000256" key="15">
    <source>
        <dbReference type="ARBA" id="ARBA00051637"/>
    </source>
</evidence>
<dbReference type="InterPro" id="IPR057326">
    <property type="entry name" value="KR_dom"/>
</dbReference>
<evidence type="ECO:0000256" key="22">
    <source>
        <dbReference type="ARBA" id="ARBA00082293"/>
    </source>
</evidence>
<dbReference type="FunFam" id="3.40.50.720:FF:000215">
    <property type="entry name" value="3-hydroxyacyl-CoA dehydrogenase type-2"/>
    <property type="match status" value="1"/>
</dbReference>
<dbReference type="GO" id="GO:0005634">
    <property type="term" value="C:nucleus"/>
    <property type="evidence" value="ECO:0007669"/>
    <property type="project" value="TreeGrafter"/>
</dbReference>
<evidence type="ECO:0000256" key="25">
    <source>
        <dbReference type="SAM" id="Phobius"/>
    </source>
</evidence>
<accession>A0A812EI68</accession>
<dbReference type="InterPro" id="IPR002347">
    <property type="entry name" value="SDR_fam"/>
</dbReference>
<dbReference type="PANTHER" id="PTHR45991">
    <property type="entry name" value="PACHYTENE CHECKPOINT PROTEIN 2"/>
    <property type="match status" value="1"/>
</dbReference>
<dbReference type="OrthoDB" id="10042665at2759"/>
<dbReference type="InterPro" id="IPR020904">
    <property type="entry name" value="Sc_DH/Rdtase_CS"/>
</dbReference>
<comment type="caution">
    <text evidence="28">The sequence shown here is derived from an EMBL/GenBank/DDBJ whole genome shotgun (WGS) entry which is preliminary data.</text>
</comment>
<feature type="domain" description="Ketoreductase" evidence="27">
    <location>
        <begin position="9"/>
        <end position="202"/>
    </location>
</feature>
<dbReference type="Pfam" id="PF00004">
    <property type="entry name" value="AAA"/>
    <property type="match status" value="1"/>
</dbReference>
<dbReference type="CDD" id="cd19508">
    <property type="entry name" value="RecA-like_Pch2-like"/>
    <property type="match status" value="1"/>
</dbReference>
<evidence type="ECO:0000256" key="7">
    <source>
        <dbReference type="ARBA" id="ARBA00024071"/>
    </source>
</evidence>
<organism evidence="28 29">
    <name type="scientific">Acanthosepion pharaonis</name>
    <name type="common">Pharaoh cuttlefish</name>
    <name type="synonym">Sepia pharaonis</name>
    <dbReference type="NCBI Taxonomy" id="158019"/>
    <lineage>
        <taxon>Eukaryota</taxon>
        <taxon>Metazoa</taxon>
        <taxon>Spiralia</taxon>
        <taxon>Lophotrochozoa</taxon>
        <taxon>Mollusca</taxon>
        <taxon>Cephalopoda</taxon>
        <taxon>Coleoidea</taxon>
        <taxon>Decapodiformes</taxon>
        <taxon>Sepiida</taxon>
        <taxon>Sepiina</taxon>
        <taxon>Sepiidae</taxon>
        <taxon>Acanthosepion</taxon>
    </lineage>
</organism>
<dbReference type="GO" id="GO:0047044">
    <property type="term" value="F:androstan-3-alpha,17-beta-diol dehydrogenase (NAD+) activity"/>
    <property type="evidence" value="ECO:0007669"/>
    <property type="project" value="UniProtKB-EC"/>
</dbReference>
<evidence type="ECO:0000256" key="18">
    <source>
        <dbReference type="ARBA" id="ARBA00052417"/>
    </source>
</evidence>
<dbReference type="Gene3D" id="3.40.50.300">
    <property type="entry name" value="P-loop containing nucleotide triphosphate hydrolases"/>
    <property type="match status" value="1"/>
</dbReference>
<comment type="catalytic activity">
    <reaction evidence="18">
        <text>cortisone + NAD(+) = 17alpha-hydroxypregn-4-en-3,11,20-trione-21-al + NADH + H(+)</text>
        <dbReference type="Rhea" id="RHEA:42016"/>
        <dbReference type="ChEBI" id="CHEBI:15378"/>
        <dbReference type="ChEBI" id="CHEBI:16962"/>
        <dbReference type="ChEBI" id="CHEBI:57540"/>
        <dbReference type="ChEBI" id="CHEBI:57945"/>
        <dbReference type="ChEBI" id="CHEBI:78596"/>
    </reaction>
    <physiologicalReaction direction="left-to-right" evidence="18">
        <dbReference type="Rhea" id="RHEA:42017"/>
    </physiologicalReaction>
</comment>
<comment type="catalytic activity">
    <reaction evidence="16">
        <text>ursodeoxycholate + NAD(+) = 7-oxolithocholate + NADH + H(+)</text>
        <dbReference type="Rhea" id="RHEA:42028"/>
        <dbReference type="ChEBI" id="CHEBI:15378"/>
        <dbReference type="ChEBI" id="CHEBI:57540"/>
        <dbReference type="ChEBI" id="CHEBI:57945"/>
        <dbReference type="ChEBI" id="CHEBI:78604"/>
        <dbReference type="ChEBI" id="CHEBI:78605"/>
    </reaction>
    <physiologicalReaction direction="left-to-right" evidence="16">
        <dbReference type="Rhea" id="RHEA:42029"/>
    </physiologicalReaction>
</comment>
<evidence type="ECO:0000256" key="9">
    <source>
        <dbReference type="ARBA" id="ARBA00049381"/>
    </source>
</evidence>
<proteinExistence type="inferred from homology"/>
<dbReference type="SMART" id="SM00822">
    <property type="entry name" value="PKS_KR"/>
    <property type="match status" value="1"/>
</dbReference>
<keyword evidence="25" id="KW-0812">Transmembrane</keyword>
<evidence type="ECO:0000256" key="17">
    <source>
        <dbReference type="ARBA" id="ARBA00052095"/>
    </source>
</evidence>
<evidence type="ECO:0000259" key="26">
    <source>
        <dbReference type="SMART" id="SM00382"/>
    </source>
</evidence>
<sequence length="658" mass="72651">MASAISLKGLVGLVTGGASGLGRAVAERLIQQGSRVVLCDLPTSQGNEVARTLGENCVFAPTDVTSEGDVDNTLNLTKEKFGQLDAVVNCAGIGVAFKVYNFKKDLPHSYEDFKRVLMVNTAGTFNVIRLAVGLMGKNQPNNDGHRGVVVNTASVAAFDGQMGQVAYSASKGAIVGMTLPLARDLASQGIRCMTIAPGLYDTPLLAGLPEKVRKYLADTVPFPSRLGYPEEYAQLVQAIIENPMLNGEVILALKPESTVRKSFIKEQVFAYLSRQKVAYGNFEVVDFENTELQKHVKSIALCDTDLKLRERKSIDLQDSNLKVYVFHLLDDGPSDEDLGDCDNCSVAQMWSLPNSAFCGIWEHLVFDEEIKGRLLSYAMTTLLFSDQKVNCNIISWNRVILLHGPPGTGKTSLCKALAQKICIQMSDRYSYGYLIELNSHGLFSKWFSESGKLVVKMFEKIEEIILDNDALVFVLMDEVESLTAARKSSLNGNEPSDAIRVVNALLTKIDHIKKYPNVMILTTSNITGAIDLAFVDRADIKQYIGLPSPKAIFQIYHSCITELMRTGIISPVQLMLDIRALEITSYAENDATRLSLQLLRISEESYGLSGRTLRKMPFMAHAMFIRASTVTLEDTPFLTWMISVLLSFYTAFFHLTFS</sequence>
<comment type="catalytic activity">
    <reaction evidence="13">
        <text>cortisol + NAD(+) = 11beta,17alpha-dihydroxypregn-4-ene-3,20,21-trione + NADH + H(+)</text>
        <dbReference type="Rhea" id="RHEA:42012"/>
        <dbReference type="ChEBI" id="CHEBI:15378"/>
        <dbReference type="ChEBI" id="CHEBI:17650"/>
        <dbReference type="ChEBI" id="CHEBI:57540"/>
        <dbReference type="ChEBI" id="CHEBI:57945"/>
        <dbReference type="ChEBI" id="CHEBI:78595"/>
    </reaction>
    <physiologicalReaction direction="left-to-right" evidence="13">
        <dbReference type="Rhea" id="RHEA:42013"/>
    </physiologicalReaction>
</comment>
<dbReference type="PRINTS" id="PR00081">
    <property type="entry name" value="GDHRDH"/>
</dbReference>
<keyword evidence="5" id="KW-0560">Oxidoreductase</keyword>
<dbReference type="Proteomes" id="UP000597762">
    <property type="component" value="Unassembled WGS sequence"/>
</dbReference>
<dbReference type="PRINTS" id="PR00080">
    <property type="entry name" value="SDRFAMILY"/>
</dbReference>
<evidence type="ECO:0000256" key="16">
    <source>
        <dbReference type="ARBA" id="ARBA00051831"/>
    </source>
</evidence>
<dbReference type="FunFam" id="3.40.50.300:FF:001494">
    <property type="entry name" value="Pachytene checkpoint component Pch2"/>
    <property type="match status" value="1"/>
</dbReference>
<evidence type="ECO:0000256" key="13">
    <source>
        <dbReference type="ARBA" id="ARBA00050927"/>
    </source>
</evidence>
<dbReference type="CDD" id="cd05371">
    <property type="entry name" value="HSD10-like_SDR_c"/>
    <property type="match status" value="1"/>
</dbReference>
<keyword evidence="25" id="KW-1133">Transmembrane helix</keyword>
<protein>
    <recommendedName>
        <fullName evidence="20">3-hydroxyacyl-CoA dehydrogenase type-2</fullName>
        <ecNumber evidence="7">1.1.1.53</ecNumber>
        <ecNumber evidence="8">1.1.1.62</ecNumber>
    </recommendedName>
    <alternativeName>
        <fullName evidence="22">3-hydroxyacyl-CoA dehydrogenase type II</fullName>
    </alternativeName>
    <alternativeName>
        <fullName evidence="23">Mitochondrial ribonuclease P protein 2</fullName>
    </alternativeName>
    <alternativeName>
        <fullName evidence="21">Type II HADH</fullName>
    </alternativeName>
</protein>
<name>A0A812EI68_ACAPH</name>
<evidence type="ECO:0000256" key="2">
    <source>
        <dbReference type="ARBA" id="ARBA00007271"/>
    </source>
</evidence>
<dbReference type="InterPro" id="IPR044539">
    <property type="entry name" value="Pch2-like"/>
</dbReference>
<dbReference type="PROSITE" id="PS00061">
    <property type="entry name" value="ADH_SHORT"/>
    <property type="match status" value="1"/>
</dbReference>
<dbReference type="SMART" id="SM00382">
    <property type="entry name" value="AAA"/>
    <property type="match status" value="1"/>
</dbReference>
<evidence type="ECO:0000256" key="11">
    <source>
        <dbReference type="ARBA" id="ARBA00050365"/>
    </source>
</evidence>
<gene>
    <name evidence="28" type="ORF">SPHA_74852</name>
</gene>
<dbReference type="InterPro" id="IPR036291">
    <property type="entry name" value="NAD(P)-bd_dom_sf"/>
</dbReference>
<dbReference type="InterPro" id="IPR027417">
    <property type="entry name" value="P-loop_NTPase"/>
</dbReference>
<dbReference type="GO" id="GO:0007131">
    <property type="term" value="P:reciprocal meiotic recombination"/>
    <property type="evidence" value="ECO:0007669"/>
    <property type="project" value="TreeGrafter"/>
</dbReference>
<comment type="similarity">
    <text evidence="2">Belongs to the AAA ATPase family. PCH2 subfamily.</text>
</comment>
<evidence type="ECO:0000256" key="20">
    <source>
        <dbReference type="ARBA" id="ARBA00072938"/>
    </source>
</evidence>
<evidence type="ECO:0000256" key="24">
    <source>
        <dbReference type="RuleBase" id="RU003651"/>
    </source>
</evidence>
<evidence type="ECO:0000256" key="21">
    <source>
        <dbReference type="ARBA" id="ARBA00079624"/>
    </source>
</evidence>
<evidence type="ECO:0000256" key="19">
    <source>
        <dbReference type="ARBA" id="ARBA00052668"/>
    </source>
</evidence>
<evidence type="ECO:0000313" key="28">
    <source>
        <dbReference type="EMBL" id="CAE1325235.1"/>
    </source>
</evidence>
<evidence type="ECO:0000256" key="3">
    <source>
        <dbReference type="ARBA" id="ARBA00022741"/>
    </source>
</evidence>
<dbReference type="Pfam" id="PF23242">
    <property type="entry name" value="AAA_lid_TRIP13_C"/>
    <property type="match status" value="1"/>
</dbReference>
<keyword evidence="25" id="KW-0472">Membrane</keyword>
<dbReference type="GO" id="GO:0006629">
    <property type="term" value="P:lipid metabolic process"/>
    <property type="evidence" value="ECO:0007669"/>
    <property type="project" value="UniProtKB-ARBA"/>
</dbReference>
<comment type="catalytic activity">
    <reaction evidence="15">
        <text>3beta,7beta-dihydroxy-5beta-cholan-24-oate + NAD(+) = 3beta-hydroxy-7-oxo-5beta-cholan-24-oate + NADH + H(+)</text>
        <dbReference type="Rhea" id="RHEA:42024"/>
        <dbReference type="ChEBI" id="CHEBI:15378"/>
        <dbReference type="ChEBI" id="CHEBI:57540"/>
        <dbReference type="ChEBI" id="CHEBI:57945"/>
        <dbReference type="ChEBI" id="CHEBI:78602"/>
        <dbReference type="ChEBI" id="CHEBI:78603"/>
    </reaction>
    <physiologicalReaction direction="left-to-right" evidence="15">
        <dbReference type="Rhea" id="RHEA:42025"/>
    </physiologicalReaction>
</comment>